<comment type="caution">
    <text evidence="1">The sequence shown here is derived from an EMBL/GenBank/DDBJ whole genome shotgun (WGS) entry which is preliminary data.</text>
</comment>
<sequence length="71" mass="8060">MATNAFFNILDSFFMRVGFQRYESDCFLSVANFNSCGGFFERGAKQGEYLREKKRIKKAALTEGGLFALIT</sequence>
<dbReference type="AlphaFoldDB" id="A0AAI9L4F7"/>
<dbReference type="Proteomes" id="UP001165145">
    <property type="component" value="Unassembled WGS sequence"/>
</dbReference>
<proteinExistence type="predicted"/>
<protein>
    <submittedName>
        <fullName evidence="1">Uncharacterized protein</fullName>
    </submittedName>
</protein>
<accession>A0AAI9L4F7</accession>
<evidence type="ECO:0000313" key="1">
    <source>
        <dbReference type="EMBL" id="GLV71683.1"/>
    </source>
</evidence>
<name>A0AAI9L4F7_PECCC</name>
<evidence type="ECO:0000313" key="2">
    <source>
        <dbReference type="Proteomes" id="UP001165145"/>
    </source>
</evidence>
<organism evidence="1 2">
    <name type="scientific">Pectobacterium carotovorum subsp. carotovorum</name>
    <name type="common">Erwinia carotovora subsp. carotovora</name>
    <dbReference type="NCBI Taxonomy" id="555"/>
    <lineage>
        <taxon>Bacteria</taxon>
        <taxon>Pseudomonadati</taxon>
        <taxon>Pseudomonadota</taxon>
        <taxon>Gammaproteobacteria</taxon>
        <taxon>Enterobacterales</taxon>
        <taxon>Pectobacteriaceae</taxon>
        <taxon>Pectobacterium</taxon>
    </lineage>
</organism>
<gene>
    <name evidence="1" type="ORF">Pcaca03_41270</name>
</gene>
<reference evidence="1" key="1">
    <citation type="submission" date="2023-02" db="EMBL/GenBank/DDBJ databases">
        <title>Pectobacterium carotovorum subsp. carotovorum NBRC 12380.</title>
        <authorList>
            <person name="Ichikawa N."/>
            <person name="Sato H."/>
            <person name="Tonouchi N."/>
        </authorList>
    </citation>
    <scope>NUCLEOTIDE SEQUENCE</scope>
    <source>
        <strain evidence="1">NBRC 12380</strain>
    </source>
</reference>
<dbReference type="EMBL" id="BSRL01000014">
    <property type="protein sequence ID" value="GLV71683.1"/>
    <property type="molecule type" value="Genomic_DNA"/>
</dbReference>